<dbReference type="CDD" id="cd05233">
    <property type="entry name" value="SDR_c"/>
    <property type="match status" value="1"/>
</dbReference>
<sequence>MPRVAVVTGAASGIGAAIVAALHESGWTVAGLDLQPSPGVDLGLACDVSDADAVAAAVGRIAAELGPVETLVSAAGHYEYCPVANITDERWNRMLSVHLGGLVNTVRAVLPGMLDRGDGAVVAIASELAIGGTDSEAHYSAAKGAMLGFVRSLGAEVADAGVRVNAVAPGPTDTPLLPAPQRTPEYLAALPARRLGRPDEIAQAVRFLVDEGGFCCGEVLSPNMGAVI</sequence>
<evidence type="ECO:0000313" key="3">
    <source>
        <dbReference type="Proteomes" id="UP001500635"/>
    </source>
</evidence>
<reference evidence="3" key="1">
    <citation type="journal article" date="2019" name="Int. J. Syst. Evol. Microbiol.">
        <title>The Global Catalogue of Microorganisms (GCM) 10K type strain sequencing project: providing services to taxonomists for standard genome sequencing and annotation.</title>
        <authorList>
            <consortium name="The Broad Institute Genomics Platform"/>
            <consortium name="The Broad Institute Genome Sequencing Center for Infectious Disease"/>
            <person name="Wu L."/>
            <person name="Ma J."/>
        </authorList>
    </citation>
    <scope>NUCLEOTIDE SEQUENCE [LARGE SCALE GENOMIC DNA]</scope>
    <source>
        <strain evidence="3">JCM 17688</strain>
    </source>
</reference>
<dbReference type="SUPFAM" id="SSF51735">
    <property type="entry name" value="NAD(P)-binding Rossmann-fold domains"/>
    <property type="match status" value="1"/>
</dbReference>
<dbReference type="EMBL" id="BAABFR010000080">
    <property type="protein sequence ID" value="GAA4400550.1"/>
    <property type="molecule type" value="Genomic_DNA"/>
</dbReference>
<proteinExistence type="inferred from homology"/>
<dbReference type="InterPro" id="IPR036291">
    <property type="entry name" value="NAD(P)-bd_dom_sf"/>
</dbReference>
<dbReference type="Pfam" id="PF13561">
    <property type="entry name" value="adh_short_C2"/>
    <property type="match status" value="1"/>
</dbReference>
<name>A0ABP8K4L3_9ACTN</name>
<evidence type="ECO:0000256" key="1">
    <source>
        <dbReference type="ARBA" id="ARBA00006484"/>
    </source>
</evidence>
<comment type="similarity">
    <text evidence="1">Belongs to the short-chain dehydrogenases/reductases (SDR) family.</text>
</comment>
<evidence type="ECO:0000313" key="2">
    <source>
        <dbReference type="EMBL" id="GAA4400550.1"/>
    </source>
</evidence>
<dbReference type="PRINTS" id="PR00080">
    <property type="entry name" value="SDRFAMILY"/>
</dbReference>
<keyword evidence="3" id="KW-1185">Reference proteome</keyword>
<dbReference type="PANTHER" id="PTHR42760:SF40">
    <property type="entry name" value="3-OXOACYL-[ACYL-CARRIER-PROTEIN] REDUCTASE, CHLOROPLASTIC"/>
    <property type="match status" value="1"/>
</dbReference>
<dbReference type="RefSeq" id="WP_344999190.1">
    <property type="nucleotide sequence ID" value="NZ_BAABFR010000080.1"/>
</dbReference>
<dbReference type="InterPro" id="IPR002347">
    <property type="entry name" value="SDR_fam"/>
</dbReference>
<dbReference type="PRINTS" id="PR00081">
    <property type="entry name" value="GDHRDH"/>
</dbReference>
<gene>
    <name evidence="2" type="ORF">GCM10023147_39240</name>
</gene>
<dbReference type="InterPro" id="IPR020904">
    <property type="entry name" value="Sc_DH/Rdtase_CS"/>
</dbReference>
<dbReference type="PROSITE" id="PS00061">
    <property type="entry name" value="ADH_SHORT"/>
    <property type="match status" value="1"/>
</dbReference>
<organism evidence="2 3">
    <name type="scientific">Tsukamurella soli</name>
    <dbReference type="NCBI Taxonomy" id="644556"/>
    <lineage>
        <taxon>Bacteria</taxon>
        <taxon>Bacillati</taxon>
        <taxon>Actinomycetota</taxon>
        <taxon>Actinomycetes</taxon>
        <taxon>Mycobacteriales</taxon>
        <taxon>Tsukamurellaceae</taxon>
        <taxon>Tsukamurella</taxon>
    </lineage>
</organism>
<dbReference type="Proteomes" id="UP001500635">
    <property type="component" value="Unassembled WGS sequence"/>
</dbReference>
<comment type="caution">
    <text evidence="2">The sequence shown here is derived from an EMBL/GenBank/DDBJ whole genome shotgun (WGS) entry which is preliminary data.</text>
</comment>
<dbReference type="PANTHER" id="PTHR42760">
    <property type="entry name" value="SHORT-CHAIN DEHYDROGENASES/REDUCTASES FAMILY MEMBER"/>
    <property type="match status" value="1"/>
</dbReference>
<dbReference type="Gene3D" id="3.40.50.720">
    <property type="entry name" value="NAD(P)-binding Rossmann-like Domain"/>
    <property type="match status" value="1"/>
</dbReference>
<accession>A0ABP8K4L3</accession>
<protein>
    <submittedName>
        <fullName evidence="2">SDR family oxidoreductase</fullName>
    </submittedName>
</protein>